<keyword evidence="2" id="KW-0472">Membrane</keyword>
<reference evidence="2 3" key="1">
    <citation type="submission" date="2024-01" db="EMBL/GenBank/DDBJ databases">
        <title>The complete chloroplast genome sequence of Lithospermum erythrorhizon: insights into the phylogenetic relationship among Boraginaceae species and the maternal lineages of purple gromwells.</title>
        <authorList>
            <person name="Okada T."/>
            <person name="Watanabe K."/>
        </authorList>
    </citation>
    <scope>NUCLEOTIDE SEQUENCE [LARGE SCALE GENOMIC DNA]</scope>
</reference>
<dbReference type="EMBL" id="BAABME010013311">
    <property type="protein sequence ID" value="GAA0186022.1"/>
    <property type="molecule type" value="Genomic_DNA"/>
</dbReference>
<protein>
    <submittedName>
        <fullName evidence="2">Transmembrane signal receptor</fullName>
    </submittedName>
</protein>
<evidence type="ECO:0000313" key="2">
    <source>
        <dbReference type="EMBL" id="GAA0186022.1"/>
    </source>
</evidence>
<feature type="domain" description="Reverse transcriptase Ty1/copia-type" evidence="1">
    <location>
        <begin position="27"/>
        <end position="92"/>
    </location>
</feature>
<accession>A0AAV3RXQ9</accession>
<proteinExistence type="predicted"/>
<dbReference type="AlphaFoldDB" id="A0AAV3RXQ9"/>
<comment type="caution">
    <text evidence="2">The sequence shown here is derived from an EMBL/GenBank/DDBJ whole genome shotgun (WGS) entry which is preliminary data.</text>
</comment>
<evidence type="ECO:0000313" key="3">
    <source>
        <dbReference type="Proteomes" id="UP001454036"/>
    </source>
</evidence>
<gene>
    <name evidence="2" type="ORF">LIER_33310</name>
</gene>
<evidence type="ECO:0000259" key="1">
    <source>
        <dbReference type="Pfam" id="PF07727"/>
    </source>
</evidence>
<dbReference type="Pfam" id="PF07727">
    <property type="entry name" value="RVT_2"/>
    <property type="match status" value="1"/>
</dbReference>
<dbReference type="InterPro" id="IPR013103">
    <property type="entry name" value="RVT_2"/>
</dbReference>
<organism evidence="2 3">
    <name type="scientific">Lithospermum erythrorhizon</name>
    <name type="common">Purple gromwell</name>
    <name type="synonym">Lithospermum officinale var. erythrorhizon</name>
    <dbReference type="NCBI Taxonomy" id="34254"/>
    <lineage>
        <taxon>Eukaryota</taxon>
        <taxon>Viridiplantae</taxon>
        <taxon>Streptophyta</taxon>
        <taxon>Embryophyta</taxon>
        <taxon>Tracheophyta</taxon>
        <taxon>Spermatophyta</taxon>
        <taxon>Magnoliopsida</taxon>
        <taxon>eudicotyledons</taxon>
        <taxon>Gunneridae</taxon>
        <taxon>Pentapetalae</taxon>
        <taxon>asterids</taxon>
        <taxon>lamiids</taxon>
        <taxon>Boraginales</taxon>
        <taxon>Boraginaceae</taxon>
        <taxon>Boraginoideae</taxon>
        <taxon>Lithospermeae</taxon>
        <taxon>Lithospermum</taxon>
    </lineage>
</organism>
<name>A0AAV3RXQ9_LITER</name>
<keyword evidence="2" id="KW-0812">Transmembrane</keyword>
<sequence length="129" mass="15095">MNFYDAEKQKEWVEAMNEEIYAIQKSKTWELATLPKGKKAIGVKWVFKIKKNAKGDIERYKAKLVAKGYKQKQGIDYEEVFAPVARLEIRRRFTLNNQKVMSSRDMQVRLMGYCDSDFAGDIDDRKSTT</sequence>
<keyword evidence="3" id="KW-1185">Reference proteome</keyword>
<dbReference type="Proteomes" id="UP001454036">
    <property type="component" value="Unassembled WGS sequence"/>
</dbReference>
<keyword evidence="2" id="KW-0675">Receptor</keyword>